<dbReference type="RefSeq" id="WP_134582109.1">
    <property type="nucleotide sequence ID" value="NZ_LR588407.1"/>
</dbReference>
<evidence type="ECO:0000313" key="7">
    <source>
        <dbReference type="Proteomes" id="UP000309952"/>
    </source>
</evidence>
<keyword evidence="7" id="KW-1185">Reference proteome</keyword>
<dbReference type="SUPFAM" id="SSF56645">
    <property type="entry name" value="Acyl-CoA dehydrogenase NM domain-like"/>
    <property type="match status" value="1"/>
</dbReference>
<comment type="similarity">
    <text evidence="1">Belongs to the acyl-CoA dehydrogenase family.</text>
</comment>
<dbReference type="KEGG" id="bvy:NCTC9239_02337"/>
<dbReference type="InterPro" id="IPR009100">
    <property type="entry name" value="AcylCoA_DH/oxidase_NM_dom_sf"/>
</dbReference>
<evidence type="ECO:0000256" key="3">
    <source>
        <dbReference type="ARBA" id="ARBA00022827"/>
    </source>
</evidence>
<sequence length="300" mass="31457">MSELDIGGLLADQIRRLMEEAAPDRPDRDALWSRLLELGFDRALIRESSGGQGLEWSDLVAPLVAWGGYAAPAPLAEALVGGWLLDQAGFSAPDAPVILTGGDTVPQGAWALTSRRLDDADLLSLTAPSGGAEHRTVASGLAEAALAVATAAQIAGALQRSLELSVDHASTRTQFGRPLGKFQAVQRLAAELGLEATAARAAVDLGFHLLPRDPTLAACIAKGRTSLAVRVGTACAHQIHGAIGVTEEYPLHRLTMAMWGWRDVAGGEAAWGDALARRYLPTAGRLWPTLVADWDLGAAA</sequence>
<keyword evidence="3" id="KW-0274">FAD</keyword>
<organism evidence="6 7">
    <name type="scientific">Brevundimonas vancanneytii</name>
    <dbReference type="NCBI Taxonomy" id="1325724"/>
    <lineage>
        <taxon>Bacteria</taxon>
        <taxon>Pseudomonadati</taxon>
        <taxon>Pseudomonadota</taxon>
        <taxon>Alphaproteobacteria</taxon>
        <taxon>Caulobacterales</taxon>
        <taxon>Caulobacteraceae</taxon>
        <taxon>Brevundimonas</taxon>
    </lineage>
</organism>
<gene>
    <name evidence="6" type="ORF">NCTC9239_02337</name>
</gene>
<feature type="domain" description="Acyl-CoA dehydrogenase/oxidase C-terminal" evidence="5">
    <location>
        <begin position="148"/>
        <end position="258"/>
    </location>
</feature>
<reference evidence="6 7" key="1">
    <citation type="submission" date="2019-04" db="EMBL/GenBank/DDBJ databases">
        <authorList>
            <consortium name="Pathogen Informatics"/>
        </authorList>
    </citation>
    <scope>NUCLEOTIDE SEQUENCE [LARGE SCALE GENOMIC DNA]</scope>
    <source>
        <strain evidence="6 7">NCTC9239</strain>
    </source>
</reference>
<evidence type="ECO:0000313" key="6">
    <source>
        <dbReference type="EMBL" id="VTO17182.1"/>
    </source>
</evidence>
<dbReference type="GO" id="GO:0016937">
    <property type="term" value="F:short-chain fatty acyl-CoA dehydrogenase activity"/>
    <property type="evidence" value="ECO:0007669"/>
    <property type="project" value="UniProtKB-EC"/>
</dbReference>
<dbReference type="InterPro" id="IPR036250">
    <property type="entry name" value="AcylCo_DH-like_C"/>
</dbReference>
<dbReference type="Gene3D" id="1.20.140.10">
    <property type="entry name" value="Butyryl-CoA Dehydrogenase, subunit A, domain 3"/>
    <property type="match status" value="1"/>
</dbReference>
<evidence type="ECO:0000256" key="4">
    <source>
        <dbReference type="ARBA" id="ARBA00023002"/>
    </source>
</evidence>
<evidence type="ECO:0000256" key="1">
    <source>
        <dbReference type="ARBA" id="ARBA00009347"/>
    </source>
</evidence>
<evidence type="ECO:0000259" key="5">
    <source>
        <dbReference type="Pfam" id="PF00441"/>
    </source>
</evidence>
<dbReference type="SUPFAM" id="SSF47203">
    <property type="entry name" value="Acyl-CoA dehydrogenase C-terminal domain-like"/>
    <property type="match status" value="1"/>
</dbReference>
<dbReference type="Pfam" id="PF00441">
    <property type="entry name" value="Acyl-CoA_dh_1"/>
    <property type="match status" value="1"/>
</dbReference>
<dbReference type="InterPro" id="IPR009075">
    <property type="entry name" value="AcylCo_DH/oxidase_C"/>
</dbReference>
<dbReference type="EC" id="1.3.8.1" evidence="6"/>
<keyword evidence="4 6" id="KW-0560">Oxidoreductase</keyword>
<evidence type="ECO:0000256" key="2">
    <source>
        <dbReference type="ARBA" id="ARBA00022630"/>
    </source>
</evidence>
<dbReference type="PANTHER" id="PTHR43884">
    <property type="entry name" value="ACYL-COA DEHYDROGENASE"/>
    <property type="match status" value="1"/>
</dbReference>
<dbReference type="EMBL" id="LR588407">
    <property type="protein sequence ID" value="VTO17182.1"/>
    <property type="molecule type" value="Genomic_DNA"/>
</dbReference>
<keyword evidence="2" id="KW-0285">Flavoprotein</keyword>
<protein>
    <submittedName>
        <fullName evidence="6">Acyl-CoA dehydrogenase, short-chain specific</fullName>
        <ecNumber evidence="6">1.3.8.1</ecNumber>
    </submittedName>
</protein>
<proteinExistence type="inferred from homology"/>
<name>A0A4P1KAA3_9CAUL</name>
<dbReference type="PANTHER" id="PTHR43884:SF20">
    <property type="entry name" value="ACYL-COA DEHYDROGENASE FADE28"/>
    <property type="match status" value="1"/>
</dbReference>
<dbReference type="AlphaFoldDB" id="A0A4P1KAA3"/>
<accession>A0A4P1KAA3</accession>
<dbReference type="Proteomes" id="UP000309952">
    <property type="component" value="Chromosome"/>
</dbReference>